<evidence type="ECO:0000313" key="1">
    <source>
        <dbReference type="EMBL" id="PMC22967.1"/>
    </source>
</evidence>
<dbReference type="Proteomes" id="UP000235564">
    <property type="component" value="Unassembled WGS sequence"/>
</dbReference>
<dbReference type="EMBL" id="PNGJ01000012">
    <property type="protein sequence ID" value="PMC22967.1"/>
    <property type="molecule type" value="Genomic_DNA"/>
</dbReference>
<gene>
    <name evidence="1" type="ORF">CJ231_11920</name>
</gene>
<dbReference type="AlphaFoldDB" id="A0A2N6QND7"/>
<sequence length="72" mass="8438">MMYIGQVKHANWEVKAYLLGGNSMLIADLLYVNMVKDDAFKGLKSLKIRLFYLFCNFILSNKKNRFNKQKVC</sequence>
<comment type="caution">
    <text evidence="1">The sequence shown here is derived from an EMBL/GenBank/DDBJ whole genome shotgun (WGS) entry which is preliminary data.</text>
</comment>
<name>A0A2N6QND7_9BACT</name>
<evidence type="ECO:0000313" key="2">
    <source>
        <dbReference type="Proteomes" id="UP000235564"/>
    </source>
</evidence>
<proteinExistence type="predicted"/>
<protein>
    <submittedName>
        <fullName evidence="1">Uncharacterized protein</fullName>
    </submittedName>
</protein>
<organism evidence="1 2">
    <name type="scientific">Hoylesella buccalis</name>
    <dbReference type="NCBI Taxonomy" id="28127"/>
    <lineage>
        <taxon>Bacteria</taxon>
        <taxon>Pseudomonadati</taxon>
        <taxon>Bacteroidota</taxon>
        <taxon>Bacteroidia</taxon>
        <taxon>Bacteroidales</taxon>
        <taxon>Prevotellaceae</taxon>
        <taxon>Hoylesella</taxon>
    </lineage>
</organism>
<accession>A0A2N6QND7</accession>
<reference evidence="1 2" key="1">
    <citation type="submission" date="2017-09" db="EMBL/GenBank/DDBJ databases">
        <title>Bacterial strain isolated from the female urinary microbiota.</title>
        <authorList>
            <person name="Thomas-White K."/>
            <person name="Kumar N."/>
            <person name="Forster S."/>
            <person name="Putonti C."/>
            <person name="Lawley T."/>
            <person name="Wolfe A.J."/>
        </authorList>
    </citation>
    <scope>NUCLEOTIDE SEQUENCE [LARGE SCALE GENOMIC DNA]</scope>
    <source>
        <strain evidence="1 2">UMB0536</strain>
    </source>
</reference>